<feature type="region of interest" description="Disordered" evidence="1">
    <location>
        <begin position="291"/>
        <end position="323"/>
    </location>
</feature>
<reference evidence="3 5" key="1">
    <citation type="journal article" date="2010" name="BMC Genomics">
        <title>Combination of measures distinguishes pre-miRNAs from other stem-loops in the genome of the newly sequenced Anopheles darlingi.</title>
        <authorList>
            <person name="Mendes N.D."/>
            <person name="Freitas A.T."/>
            <person name="Vasconcelos A.T."/>
            <person name="Sagot M.F."/>
        </authorList>
    </citation>
    <scope>NUCLEOTIDE SEQUENCE</scope>
</reference>
<reference evidence="4" key="4">
    <citation type="submission" date="2015-06" db="UniProtKB">
        <authorList>
            <consortium name="EnsemblMetazoa"/>
        </authorList>
    </citation>
    <scope>IDENTIFICATION</scope>
</reference>
<keyword evidence="2" id="KW-0812">Transmembrane</keyword>
<feature type="compositionally biased region" description="Low complexity" evidence="1">
    <location>
        <begin position="299"/>
        <end position="315"/>
    </location>
</feature>
<evidence type="ECO:0000313" key="5">
    <source>
        <dbReference type="Proteomes" id="UP000000673"/>
    </source>
</evidence>
<feature type="compositionally biased region" description="Low complexity" evidence="1">
    <location>
        <begin position="360"/>
        <end position="394"/>
    </location>
</feature>
<dbReference type="Proteomes" id="UP000000673">
    <property type="component" value="Unassembled WGS sequence"/>
</dbReference>
<evidence type="ECO:0000256" key="2">
    <source>
        <dbReference type="SAM" id="Phobius"/>
    </source>
</evidence>
<proteinExistence type="predicted"/>
<dbReference type="VEuPathDB" id="VectorBase:ADAC001681"/>
<accession>W5JTB0</accession>
<feature type="region of interest" description="Disordered" evidence="1">
    <location>
        <begin position="169"/>
        <end position="188"/>
    </location>
</feature>
<name>W5JTB0_ANODA</name>
<dbReference type="VEuPathDB" id="VectorBase:ADAR2_003736"/>
<feature type="region of interest" description="Disordered" evidence="1">
    <location>
        <begin position="412"/>
        <end position="509"/>
    </location>
</feature>
<keyword evidence="2" id="KW-0472">Membrane</keyword>
<dbReference type="GO" id="GO:0016592">
    <property type="term" value="C:mediator complex"/>
    <property type="evidence" value="ECO:0007669"/>
    <property type="project" value="TreeGrafter"/>
</dbReference>
<feature type="region of interest" description="Disordered" evidence="1">
    <location>
        <begin position="224"/>
        <end position="250"/>
    </location>
</feature>
<dbReference type="HOGENOM" id="CLU_535545_0_0_1"/>
<feature type="compositionally biased region" description="Polar residues" evidence="1">
    <location>
        <begin position="499"/>
        <end position="509"/>
    </location>
</feature>
<sequence length="509" mass="53649">MHRTLSFLTTEEYGVIVSPVLAGLAVAIGVPILLFYVYGVVPVSLCRAGCGEGTKFEFDEEEDNGSRNHDAASVDAVSRIGATSIGEVSLSVASGSHLGVSSQHSTYGVANPSTTALAGSITGHRLEVQADVSTSETASAVTCVSEKSGNTLNDAASTKALAGSILSYKQQQQQQPQTDSSAFSEDGTSERVRFDNTVCYVIDGKKDSCDIWYTVSLDQDTAADKASLGSGRSFRSSERSFRDDFDSTSVSSAHKRINFGKLIPKLGSGQHRNLSVDSATGSYNIPENVSLEQEEQQEQQEQQQQQQQLQHQQQHQAEESAATIPVVSQATAVTIQPAVTNTSTTACLNNHHQSSHHQLSRSLNPSPSVARSSSSTANRVGSNSTSSSSSTSSSEAINRAILIDRPTLAATLSSSTSETAQNQTNESRPLCLGSSNSSSTTALTVTAGGGDSDESSLERPPTTPKSRTHILRNLFFSLPNPSEPTTATIESGRAERSDTTGGRSANGSS</sequence>
<reference evidence="3" key="2">
    <citation type="submission" date="2010-05" db="EMBL/GenBank/DDBJ databases">
        <authorList>
            <person name="Almeida L.G."/>
            <person name="Nicolas M.F."/>
            <person name="Souza R.C."/>
            <person name="Vasconcelos A.T.R."/>
        </authorList>
    </citation>
    <scope>NUCLEOTIDE SEQUENCE</scope>
</reference>
<keyword evidence="5" id="KW-1185">Reference proteome</keyword>
<dbReference type="GO" id="GO:0003713">
    <property type="term" value="F:transcription coactivator activity"/>
    <property type="evidence" value="ECO:0007669"/>
    <property type="project" value="TreeGrafter"/>
</dbReference>
<feature type="transmembrane region" description="Helical" evidence="2">
    <location>
        <begin position="12"/>
        <end position="38"/>
    </location>
</feature>
<keyword evidence="2" id="KW-1133">Transmembrane helix</keyword>
<feature type="compositionally biased region" description="Polar residues" evidence="1">
    <location>
        <begin position="479"/>
        <end position="489"/>
    </location>
</feature>
<dbReference type="EnsemblMetazoa" id="ADAC001681-RA">
    <property type="protein sequence ID" value="ADAC001681-PA"/>
    <property type="gene ID" value="ADAC001681"/>
</dbReference>
<dbReference type="EMBL" id="ADMH02000430">
    <property type="protein sequence ID" value="ETN66518.1"/>
    <property type="molecule type" value="Genomic_DNA"/>
</dbReference>
<dbReference type="PANTHER" id="PTHR46007:SF8">
    <property type="entry name" value="C2H2-TYPE DOMAIN-CONTAINING PROTEIN"/>
    <property type="match status" value="1"/>
</dbReference>
<organism evidence="3">
    <name type="scientific">Anopheles darlingi</name>
    <name type="common">Mosquito</name>
    <dbReference type="NCBI Taxonomy" id="43151"/>
    <lineage>
        <taxon>Eukaryota</taxon>
        <taxon>Metazoa</taxon>
        <taxon>Ecdysozoa</taxon>
        <taxon>Arthropoda</taxon>
        <taxon>Hexapoda</taxon>
        <taxon>Insecta</taxon>
        <taxon>Pterygota</taxon>
        <taxon>Neoptera</taxon>
        <taxon>Endopterygota</taxon>
        <taxon>Diptera</taxon>
        <taxon>Nematocera</taxon>
        <taxon>Culicoidea</taxon>
        <taxon>Culicidae</taxon>
        <taxon>Anophelinae</taxon>
        <taxon>Anopheles</taxon>
    </lineage>
</organism>
<feature type="region of interest" description="Disordered" evidence="1">
    <location>
        <begin position="348"/>
        <end position="394"/>
    </location>
</feature>
<reference evidence="3" key="3">
    <citation type="journal article" date="2013" name="Nucleic Acids Res.">
        <title>The genome of Anopheles darlingi, the main neotropical malaria vector.</title>
        <authorList>
            <person name="Marinotti O."/>
            <person name="Cerqueira G.C."/>
            <person name="de Almeida L.G."/>
            <person name="Ferro M.I."/>
            <person name="Loreto E.L."/>
            <person name="Zaha A."/>
            <person name="Teixeira S.M."/>
            <person name="Wespiser A.R."/>
            <person name="Almeida E Silva A."/>
            <person name="Schlindwein A.D."/>
            <person name="Pacheco A.C."/>
            <person name="Silva A.L."/>
            <person name="Graveley B.R."/>
            <person name="Walenz B.P."/>
            <person name="Lima Bde A."/>
            <person name="Ribeiro C.A."/>
            <person name="Nunes-Silva C.G."/>
            <person name="de Carvalho C.R."/>
            <person name="Soares C.M."/>
            <person name="de Menezes C.B."/>
            <person name="Matiolli C."/>
            <person name="Caffrey D."/>
            <person name="Araujo D.A."/>
            <person name="de Oliveira D.M."/>
            <person name="Golenbock D."/>
            <person name="Grisard E.C."/>
            <person name="Fantinatti-Garboggini F."/>
            <person name="de Carvalho F.M."/>
            <person name="Barcellos F.G."/>
            <person name="Prosdocimi F."/>
            <person name="May G."/>
            <person name="Azevedo Junior G.M."/>
            <person name="Guimaraes G.M."/>
            <person name="Goldman G.H."/>
            <person name="Padilha I.Q."/>
            <person name="Batista Jda S."/>
            <person name="Ferro J.A."/>
            <person name="Ribeiro J.M."/>
            <person name="Fietto J.L."/>
            <person name="Dabbas K.M."/>
            <person name="Cerdeira L."/>
            <person name="Agnez-Lima L.F."/>
            <person name="Brocchi M."/>
            <person name="de Carvalho M.O."/>
            <person name="Teixeira Mde M."/>
            <person name="Diniz Maia Mde M."/>
            <person name="Goldman M.H."/>
            <person name="Cruz Schneider M.P."/>
            <person name="Felipe M.S."/>
            <person name="Hungria M."/>
            <person name="Nicolas M.F."/>
            <person name="Pereira M."/>
            <person name="Montes M.A."/>
            <person name="Cantao M.E."/>
            <person name="Vincentz M."/>
            <person name="Rafael M.S."/>
            <person name="Silverman N."/>
            <person name="Stoco P.H."/>
            <person name="Souza R.C."/>
            <person name="Vicentini R."/>
            <person name="Gazzinelli R.T."/>
            <person name="Neves Rde O."/>
            <person name="Silva R."/>
            <person name="Astolfi-Filho S."/>
            <person name="Maciel T.E."/>
            <person name="Urmenyi T.P."/>
            <person name="Tadei W.P."/>
            <person name="Camargo E.P."/>
            <person name="de Vasconcelos A.T."/>
        </authorList>
    </citation>
    <scope>NUCLEOTIDE SEQUENCE</scope>
</reference>
<evidence type="ECO:0000313" key="4">
    <source>
        <dbReference type="EnsemblMetazoa" id="ADAC001681-PA"/>
    </source>
</evidence>
<protein>
    <submittedName>
        <fullName evidence="3 4">Uncharacterized protein</fullName>
    </submittedName>
</protein>
<dbReference type="GO" id="GO:0045944">
    <property type="term" value="P:positive regulation of transcription by RNA polymerase II"/>
    <property type="evidence" value="ECO:0007669"/>
    <property type="project" value="TreeGrafter"/>
</dbReference>
<evidence type="ECO:0000313" key="3">
    <source>
        <dbReference type="EMBL" id="ETN66518.1"/>
    </source>
</evidence>
<dbReference type="InterPro" id="IPR051647">
    <property type="entry name" value="Mediator_comp_sub12"/>
</dbReference>
<feature type="compositionally biased region" description="Basic and acidic residues" evidence="1">
    <location>
        <begin position="235"/>
        <end position="245"/>
    </location>
</feature>
<dbReference type="PANTHER" id="PTHR46007">
    <property type="entry name" value="MEDIATOR OF RNA POLYMERASE II TRANSCRIPTION SUBUNIT 12"/>
    <property type="match status" value="1"/>
</dbReference>
<dbReference type="STRING" id="43151.W5JTB0"/>
<feature type="compositionally biased region" description="Polar residues" evidence="1">
    <location>
        <begin position="421"/>
        <end position="444"/>
    </location>
</feature>
<evidence type="ECO:0000256" key="1">
    <source>
        <dbReference type="SAM" id="MobiDB-lite"/>
    </source>
</evidence>
<gene>
    <name evidence="3" type="ORF">AND_001681</name>
</gene>
<dbReference type="AlphaFoldDB" id="W5JTB0"/>
<dbReference type="eggNOG" id="KOG1815">
    <property type="taxonomic scope" value="Eukaryota"/>
</dbReference>